<evidence type="ECO:0000256" key="4">
    <source>
        <dbReference type="SAM" id="MobiDB-lite"/>
    </source>
</evidence>
<evidence type="ECO:0000313" key="6">
    <source>
        <dbReference type="Proteomes" id="UP001153737"/>
    </source>
</evidence>
<dbReference type="PANTHER" id="PTHR13213:SF2">
    <property type="entry name" value="MYB-BINDING PROTEIN 1A"/>
    <property type="match status" value="1"/>
</dbReference>
<dbReference type="InterPro" id="IPR007015">
    <property type="entry name" value="DNA_pol_V/MYBBP1A"/>
</dbReference>
<keyword evidence="6" id="KW-1185">Reference proteome</keyword>
<organism evidence="5 6">
    <name type="scientific">Phaedon cochleariae</name>
    <name type="common">Mustard beetle</name>
    <dbReference type="NCBI Taxonomy" id="80249"/>
    <lineage>
        <taxon>Eukaryota</taxon>
        <taxon>Metazoa</taxon>
        <taxon>Ecdysozoa</taxon>
        <taxon>Arthropoda</taxon>
        <taxon>Hexapoda</taxon>
        <taxon>Insecta</taxon>
        <taxon>Pterygota</taxon>
        <taxon>Neoptera</taxon>
        <taxon>Endopterygota</taxon>
        <taxon>Coleoptera</taxon>
        <taxon>Polyphaga</taxon>
        <taxon>Cucujiformia</taxon>
        <taxon>Chrysomeloidea</taxon>
        <taxon>Chrysomelidae</taxon>
        <taxon>Chrysomelinae</taxon>
        <taxon>Chrysomelini</taxon>
        <taxon>Phaedon</taxon>
    </lineage>
</organism>
<feature type="region of interest" description="Disordered" evidence="4">
    <location>
        <begin position="1179"/>
        <end position="1230"/>
    </location>
</feature>
<feature type="region of interest" description="Disordered" evidence="4">
    <location>
        <begin position="1109"/>
        <end position="1133"/>
    </location>
</feature>
<evidence type="ECO:0008006" key="7">
    <source>
        <dbReference type="Google" id="ProtNLM"/>
    </source>
</evidence>
<feature type="compositionally biased region" description="Acidic residues" evidence="4">
    <location>
        <begin position="714"/>
        <end position="723"/>
    </location>
</feature>
<dbReference type="PANTHER" id="PTHR13213">
    <property type="entry name" value="MYB-BINDING PROTEIN 1A FAMILY MEMBER"/>
    <property type="match status" value="1"/>
</dbReference>
<evidence type="ECO:0000256" key="1">
    <source>
        <dbReference type="ARBA" id="ARBA00004123"/>
    </source>
</evidence>
<feature type="compositionally biased region" description="Acidic residues" evidence="4">
    <location>
        <begin position="687"/>
        <end position="707"/>
    </location>
</feature>
<reference evidence="5" key="2">
    <citation type="submission" date="2022-10" db="EMBL/GenBank/DDBJ databases">
        <authorList>
            <consortium name="ENA_rothamsted_submissions"/>
            <consortium name="culmorum"/>
            <person name="King R."/>
        </authorList>
    </citation>
    <scope>NUCLEOTIDE SEQUENCE</scope>
</reference>
<feature type="compositionally biased region" description="Basic and acidic residues" evidence="4">
    <location>
        <begin position="1200"/>
        <end position="1222"/>
    </location>
</feature>
<dbReference type="InterPro" id="IPR016024">
    <property type="entry name" value="ARM-type_fold"/>
</dbReference>
<comment type="similarity">
    <text evidence="2">Belongs to the MYBBP1A family.</text>
</comment>
<evidence type="ECO:0000256" key="3">
    <source>
        <dbReference type="ARBA" id="ARBA00023242"/>
    </source>
</evidence>
<feature type="compositionally biased region" description="Basic residues" evidence="4">
    <location>
        <begin position="1119"/>
        <end position="1133"/>
    </location>
</feature>
<name>A0A9P0DTU0_PHACE</name>
<reference evidence="5" key="1">
    <citation type="submission" date="2022-01" db="EMBL/GenBank/DDBJ databases">
        <authorList>
            <person name="King R."/>
        </authorList>
    </citation>
    <scope>NUCLEOTIDE SEQUENCE</scope>
</reference>
<feature type="region of interest" description="Disordered" evidence="4">
    <location>
        <begin position="673"/>
        <end position="723"/>
    </location>
</feature>
<evidence type="ECO:0000256" key="2">
    <source>
        <dbReference type="ARBA" id="ARBA00006809"/>
    </source>
</evidence>
<feature type="compositionally biased region" description="Basic residues" evidence="4">
    <location>
        <begin position="1190"/>
        <end position="1199"/>
    </location>
</feature>
<dbReference type="Pfam" id="PF04931">
    <property type="entry name" value="DNA_pol_phi"/>
    <property type="match status" value="1"/>
</dbReference>
<dbReference type="Proteomes" id="UP001153737">
    <property type="component" value="Chromosome 4"/>
</dbReference>
<dbReference type="GO" id="GO:0003714">
    <property type="term" value="F:transcription corepressor activity"/>
    <property type="evidence" value="ECO:0007669"/>
    <property type="project" value="TreeGrafter"/>
</dbReference>
<evidence type="ECO:0000313" key="5">
    <source>
        <dbReference type="EMBL" id="CAH1163207.1"/>
    </source>
</evidence>
<dbReference type="EMBL" id="OU896710">
    <property type="protein sequence ID" value="CAH1163207.1"/>
    <property type="molecule type" value="Genomic_DNA"/>
</dbReference>
<feature type="compositionally biased region" description="Polar residues" evidence="4">
    <location>
        <begin position="676"/>
        <end position="686"/>
    </location>
</feature>
<proteinExistence type="inferred from homology"/>
<accession>A0A9P0DTU0</accession>
<dbReference type="SUPFAM" id="SSF48371">
    <property type="entry name" value="ARM repeat"/>
    <property type="match status" value="1"/>
</dbReference>
<comment type="subcellular location">
    <subcellularLocation>
        <location evidence="1">Nucleus</location>
    </subcellularLocation>
</comment>
<dbReference type="AlphaFoldDB" id="A0A9P0DTU0"/>
<dbReference type="GO" id="GO:0005730">
    <property type="term" value="C:nucleolus"/>
    <property type="evidence" value="ECO:0007669"/>
    <property type="project" value="InterPro"/>
</dbReference>
<sequence>MENSKPKSEEKSVKHNGKAANTMLDHFSNITNSQENVRQKNSISLLKYLNDNYENSDELKYALGRIIRGLGSSTTSARTGFYSVLVTILNMNEHIMVNSVFEHVKKHLHTAGSNNKSENADICTGQILAYGALIKSNLWSRSSDDEQKQIVEGLMKPSKERSYLGLVAYQFLVHLFEKIDKKGMKRIFPIVKEEISKPWPEQNLDTLYLLCCIQNKYPELITKQGLSNTLGTEEVICSGSLERLCNVLMTFPRITSLQHSTYEIIINEVSESSLLPDFVRQLDSKLDIPNRNKQLLVTKLLTLILERIKDSSVIPELLTRNFIHQTLNYFKSLDRKNQDREFLQMIELFFNQLLTALKHEQVKSTTKIAVLKKLLFSPGTFIFEKITRSKIVQLITQSLDAVGVKDLAIVYKSVVEGEDRVDNKYSLNENWLNNDKLYAAHLLIKLLNHVAVKDQNDWKVQQLIFLMNLGLLKNDTGRQVGIELAASLKMAFFGSLDLKLSKLEDMHSILTRLIRHLDSEISSKNLEDILRDPITEENFEIWQKTTQIINKLTQKLEKKQKKTSLKSVFLTLFLHMGLQVFNDPKLASGSLSELFICYEKTKKSRKKSEDDTNIDNVNESSDPMWIEVVTDLFLNLLSHNSHLLRSIVKSVFGHLCQYMTPTTVQQLVSVLDPRNENNPLSKSGDQSSDDDEEEEDDADSSDAEEEDAGKGSDADMEEEEEIDETVNDKLRMALHQALATNGYQTDEESIDIDQISDTEGEKLDSALADAFKQFKPNRGRRKKQSKDQETLTHFRIRVLDLIEIYLNSEPSMLLTLEIMLPLLQAVEFSIRDEHQVPLLNRLKSTLRILTNLKKFQDTEGVNETVLRDLLNSLLEKGTKNTWIVQDMGIQIADCCIYVIRCSNYLTALEDTPKKTKKHLRKFLAQEIGRELETYFHQANCLTPFVLFVNVMKLNWDGVLKVVSLLLQYVFDEEVKPFKKNQALELLKLFYNNKRYLNNEPAKIKEELTADHECFSENVISLLKSLLNENNVKDRFISNLFDLLSAIKTCGLNIDNIQWIDISEHVREYRSTVSFSKDAKTAFNKLCARLGVSNIVKMKQKTNKLVVNENSGSEHAQINGKKKSKKGTKHEKLKLKKEAKAKRLQSLSQGLGLDFSTTNNVDIEEMNNYVDLDAADDEDHTVEKNVTNNERKKKKKSHFKKTIEEKETKEGHKRKNDENDSRSLFKKSKKI</sequence>
<keyword evidence="3" id="KW-0539">Nucleus</keyword>
<gene>
    <name evidence="5" type="ORF">PHAECO_LOCUS8691</name>
</gene>
<dbReference type="GO" id="GO:0043565">
    <property type="term" value="F:sequence-specific DNA binding"/>
    <property type="evidence" value="ECO:0007669"/>
    <property type="project" value="TreeGrafter"/>
</dbReference>
<dbReference type="GO" id="GO:0003723">
    <property type="term" value="F:RNA binding"/>
    <property type="evidence" value="ECO:0007669"/>
    <property type="project" value="TreeGrafter"/>
</dbReference>
<protein>
    <recommendedName>
        <fullName evidence="7">DNA polymerase V</fullName>
    </recommendedName>
</protein>